<comment type="caution">
    <text evidence="8">The sequence shown here is derived from an EMBL/GenBank/DDBJ whole genome shotgun (WGS) entry which is preliminary data.</text>
</comment>
<feature type="domain" description="KaiC" evidence="7">
    <location>
        <begin position="7"/>
        <end position="241"/>
    </location>
</feature>
<keyword evidence="2" id="KW-0597">Phosphoprotein</keyword>
<reference evidence="8 9" key="1">
    <citation type="submission" date="2023-09" db="EMBL/GenBank/DDBJ databases">
        <authorList>
            <person name="Rey-Velasco X."/>
        </authorList>
    </citation>
    <scope>NUCLEOTIDE SEQUENCE [LARGE SCALE GENOMIC DNA]</scope>
    <source>
        <strain evidence="8 9">F394</strain>
    </source>
</reference>
<protein>
    <recommendedName>
        <fullName evidence="1">non-specific serine/threonine protein kinase</fullName>
        <ecNumber evidence="1">2.7.11.1</ecNumber>
    </recommendedName>
</protein>
<evidence type="ECO:0000256" key="6">
    <source>
        <dbReference type="ARBA" id="ARBA00022801"/>
    </source>
</evidence>
<dbReference type="Pfam" id="PF06745">
    <property type="entry name" value="ATPase"/>
    <property type="match status" value="2"/>
</dbReference>
<evidence type="ECO:0000256" key="3">
    <source>
        <dbReference type="ARBA" id="ARBA00022679"/>
    </source>
</evidence>
<feature type="domain" description="KaiC" evidence="7">
    <location>
        <begin position="243"/>
        <end position="481"/>
    </location>
</feature>
<evidence type="ECO:0000256" key="5">
    <source>
        <dbReference type="ARBA" id="ARBA00022777"/>
    </source>
</evidence>
<name>A0ABU3BSG6_9BACT</name>
<evidence type="ECO:0000256" key="1">
    <source>
        <dbReference type="ARBA" id="ARBA00012513"/>
    </source>
</evidence>
<dbReference type="InterPro" id="IPR030665">
    <property type="entry name" value="KaiC"/>
</dbReference>
<evidence type="ECO:0000313" key="8">
    <source>
        <dbReference type="EMBL" id="MDT0632232.1"/>
    </source>
</evidence>
<accession>A0ABU3BSG6</accession>
<dbReference type="Proteomes" id="UP001267426">
    <property type="component" value="Unassembled WGS sequence"/>
</dbReference>
<dbReference type="InterPro" id="IPR027417">
    <property type="entry name" value="P-loop_NTPase"/>
</dbReference>
<proteinExistence type="predicted"/>
<dbReference type="InterPro" id="IPR010624">
    <property type="entry name" value="KaiC_dom"/>
</dbReference>
<dbReference type="RefSeq" id="WP_311663946.1">
    <property type="nucleotide sequence ID" value="NZ_JAVRHT010000024.1"/>
</dbReference>
<evidence type="ECO:0000259" key="7">
    <source>
        <dbReference type="PROSITE" id="PS51146"/>
    </source>
</evidence>
<dbReference type="EC" id="2.7.11.1" evidence="1"/>
<dbReference type="PROSITE" id="PS51146">
    <property type="entry name" value="KAIC"/>
    <property type="match status" value="2"/>
</dbReference>
<dbReference type="SMART" id="SM00382">
    <property type="entry name" value="AAA"/>
    <property type="match status" value="2"/>
</dbReference>
<gene>
    <name evidence="8" type="ORF">RM540_10790</name>
</gene>
<evidence type="ECO:0000256" key="2">
    <source>
        <dbReference type="ARBA" id="ARBA00022553"/>
    </source>
</evidence>
<dbReference type="InterPro" id="IPR003593">
    <property type="entry name" value="AAA+_ATPase"/>
</dbReference>
<dbReference type="EMBL" id="JAVRHT010000024">
    <property type="protein sequence ID" value="MDT0632232.1"/>
    <property type="molecule type" value="Genomic_DNA"/>
</dbReference>
<dbReference type="InterPro" id="IPR014774">
    <property type="entry name" value="KaiC-like_dom"/>
</dbReference>
<evidence type="ECO:0000313" key="9">
    <source>
        <dbReference type="Proteomes" id="UP001267426"/>
    </source>
</evidence>
<dbReference type="PIRSF" id="PIRSF039117">
    <property type="entry name" value="KaiC"/>
    <property type="match status" value="1"/>
</dbReference>
<keyword evidence="9" id="KW-1185">Reference proteome</keyword>
<dbReference type="SUPFAM" id="SSF52540">
    <property type="entry name" value="P-loop containing nucleoside triphosphate hydrolases"/>
    <property type="match status" value="2"/>
</dbReference>
<dbReference type="Gene3D" id="3.40.50.300">
    <property type="entry name" value="P-loop containing nucleotide triphosphate hydrolases"/>
    <property type="match status" value="2"/>
</dbReference>
<dbReference type="InterPro" id="IPR051347">
    <property type="entry name" value="Circadian_clock_KaiC-rel"/>
</dbReference>
<keyword evidence="6" id="KW-0378">Hydrolase</keyword>
<dbReference type="PANTHER" id="PTHR42926">
    <property type="match status" value="1"/>
</dbReference>
<keyword evidence="4" id="KW-0677">Repeat</keyword>
<sequence>MAPQFPDRVPLGVAGLDHILRGGVPRDEVYLVQGGPGTGKTTLALEFLQAGAAVGEAALYVTLSQTRPSLERIAWSHGWNLDGVEVREVGVTEDAAQTVFHPSEVQLSETLAAIREAVEEVGPARLVIDTVADLRVLSVDRTQYRRELFGLRRFLSERSCTALFLDDSPENGGDRELQNQANGVLSLRQESPEYGEVRRWLQVVKMRSTPFPSGGHNFRIRTGGLAVFPRVEADGENGYETWEPLSSGVPELDAMLGGGLREGTTCLVAGPTGSGKSAVAFRHAHAAAERGETAAVFLFNERLETFYMRARGLGMDMEAHVEAGRLVVRQVNTGALAPSEFAQQVREAVEDDGARVVVIDSLSGYINAMLRRDLLVSQLHELVTYLSQHGVLTLLVVDRHGTLTGDDPAGPAHVSYLADSVLLLGYHEEDGVRHRTITVLKQRHGDHAKDARELHLSAAGLAIGDRIGGVGLTLDPHLFATLHAADGPSNGRPPARA</sequence>
<keyword evidence="3" id="KW-0808">Transferase</keyword>
<evidence type="ECO:0000256" key="4">
    <source>
        <dbReference type="ARBA" id="ARBA00022737"/>
    </source>
</evidence>
<organism evidence="8 9">
    <name type="scientific">Rubrivirga litoralis</name>
    <dbReference type="NCBI Taxonomy" id="3075598"/>
    <lineage>
        <taxon>Bacteria</taxon>
        <taxon>Pseudomonadati</taxon>
        <taxon>Rhodothermota</taxon>
        <taxon>Rhodothermia</taxon>
        <taxon>Rhodothermales</taxon>
        <taxon>Rubricoccaceae</taxon>
        <taxon>Rubrivirga</taxon>
    </lineage>
</organism>
<dbReference type="PANTHER" id="PTHR42926:SF1">
    <property type="entry name" value="CIRCADIAN CLOCK OSCILLATOR PROTEIN KAIC 1"/>
    <property type="match status" value="1"/>
</dbReference>
<keyword evidence="5" id="KW-0418">Kinase</keyword>